<dbReference type="EMBL" id="QMQX01000044">
    <property type="protein sequence ID" value="RLE52615.1"/>
    <property type="molecule type" value="Genomic_DNA"/>
</dbReference>
<evidence type="ECO:0000259" key="2">
    <source>
        <dbReference type="Pfam" id="PF02272"/>
    </source>
</evidence>
<accession>A0A497EZG8</accession>
<evidence type="ECO:0000313" key="4">
    <source>
        <dbReference type="EMBL" id="RLE52615.1"/>
    </source>
</evidence>
<dbReference type="GO" id="GO:0003676">
    <property type="term" value="F:nucleic acid binding"/>
    <property type="evidence" value="ECO:0007669"/>
    <property type="project" value="InterPro"/>
</dbReference>
<dbReference type="Proteomes" id="UP000272051">
    <property type="component" value="Unassembled WGS sequence"/>
</dbReference>
<dbReference type="InterPro" id="IPR038763">
    <property type="entry name" value="DHH_sf"/>
</dbReference>
<dbReference type="InterPro" id="IPR003156">
    <property type="entry name" value="DHHA1_dom"/>
</dbReference>
<evidence type="ECO:0000259" key="3">
    <source>
        <dbReference type="Pfam" id="PF21763"/>
    </source>
</evidence>
<dbReference type="AlphaFoldDB" id="A0A497EZG8"/>
<protein>
    <submittedName>
        <fullName evidence="4">Uncharacterized protein</fullName>
    </submittedName>
</protein>
<dbReference type="Gene3D" id="3.90.1640.30">
    <property type="match status" value="1"/>
</dbReference>
<dbReference type="PANTHER" id="PTHR30255">
    <property type="entry name" value="SINGLE-STRANDED-DNA-SPECIFIC EXONUCLEASE RECJ"/>
    <property type="match status" value="1"/>
</dbReference>
<comment type="caution">
    <text evidence="4">The sequence shown here is derived from an EMBL/GenBank/DDBJ whole genome shotgun (WGS) entry which is preliminary data.</text>
</comment>
<gene>
    <name evidence="4" type="ORF">DRJ33_03320</name>
</gene>
<name>A0A497EZG8_9CREN</name>
<dbReference type="Gene3D" id="3.10.310.30">
    <property type="match status" value="1"/>
</dbReference>
<sequence length="470" mass="51480">MDKAKEILDAIEDKLRTNGVARIVTHLDADGLASASILCKTLKHLNIPFHLRVVKQLTTEIAKDLLEGSSDDDFIIFTDLGSGHKDLLRKLFSKRTFAIIDHHIPSDLGNDLLELNPHIFGFDGSKECSASTACYFIAKACKLHLAKIAAKLAIVGAIGDRQDCGDKSSFIGLNEVVVKEAIDLGILRCKMSLKLFGAETRPIFKALEYTSDPYLPGLTGNELACKKFLENLGICTGESCSKTLSDLSDEELKKLTSELINHLLSHGVSVKSAESLVGWIYTFIDEAEDTPFRDAREFAFILNACGRMGKPSLGIFLCLGCRESIIHDLREVILQYRKVISRYLDLLYSEKTKVIERRYLRSFHGGTSLDEKVLSTIASIAATSIYSDADKVFVGFSTTPEYVKVSVRGSSELALKGVNLGELTRKIAEKVGGSGGGHISASGAQIPIGKEEEFLDLLEKELAEKLEGKS</sequence>
<dbReference type="PANTHER" id="PTHR30255:SF2">
    <property type="entry name" value="SINGLE-STRANDED-DNA-SPECIFIC EXONUCLEASE RECJ"/>
    <property type="match status" value="1"/>
</dbReference>
<dbReference type="InterPro" id="IPR048515">
    <property type="entry name" value="DHH_CID"/>
</dbReference>
<dbReference type="Pfam" id="PF21763">
    <property type="entry name" value="DHH_CID"/>
    <property type="match status" value="1"/>
</dbReference>
<dbReference type="InterPro" id="IPR001667">
    <property type="entry name" value="DDH_dom"/>
</dbReference>
<dbReference type="GO" id="GO:0004527">
    <property type="term" value="F:exonuclease activity"/>
    <property type="evidence" value="ECO:0007669"/>
    <property type="project" value="UniProtKB-KW"/>
</dbReference>
<reference evidence="4 5" key="1">
    <citation type="submission" date="2018-06" db="EMBL/GenBank/DDBJ databases">
        <title>Extensive metabolic versatility and redundancy in microbially diverse, dynamic hydrothermal sediments.</title>
        <authorList>
            <person name="Dombrowski N."/>
            <person name="Teske A."/>
            <person name="Baker B.J."/>
        </authorList>
    </citation>
    <scope>NUCLEOTIDE SEQUENCE [LARGE SCALE GENOMIC DNA]</scope>
    <source>
        <strain evidence="4">B34_G17</strain>
    </source>
</reference>
<dbReference type="SUPFAM" id="SSF64182">
    <property type="entry name" value="DHH phosphoesterases"/>
    <property type="match status" value="1"/>
</dbReference>
<organism evidence="4 5">
    <name type="scientific">Thermoproteota archaeon</name>
    <dbReference type="NCBI Taxonomy" id="2056631"/>
    <lineage>
        <taxon>Archaea</taxon>
        <taxon>Thermoproteota</taxon>
    </lineage>
</organism>
<evidence type="ECO:0000313" key="5">
    <source>
        <dbReference type="Proteomes" id="UP000272051"/>
    </source>
</evidence>
<dbReference type="InterPro" id="IPR051673">
    <property type="entry name" value="SSDNA_exonuclease_RecJ"/>
</dbReference>
<evidence type="ECO:0000259" key="1">
    <source>
        <dbReference type="Pfam" id="PF01368"/>
    </source>
</evidence>
<feature type="domain" description="DHH-CID" evidence="3">
    <location>
        <begin position="195"/>
        <end position="277"/>
    </location>
</feature>
<feature type="domain" description="DDH" evidence="1">
    <location>
        <begin position="23"/>
        <end position="152"/>
    </location>
</feature>
<dbReference type="Pfam" id="PF02272">
    <property type="entry name" value="DHHA1"/>
    <property type="match status" value="1"/>
</dbReference>
<dbReference type="Pfam" id="PF01368">
    <property type="entry name" value="DHH"/>
    <property type="match status" value="1"/>
</dbReference>
<proteinExistence type="predicted"/>
<feature type="domain" description="DHHA1" evidence="2">
    <location>
        <begin position="375"/>
        <end position="463"/>
    </location>
</feature>